<evidence type="ECO:0000313" key="2">
    <source>
        <dbReference type="WBParaSite" id="L893_g28308.t1"/>
    </source>
</evidence>
<dbReference type="WBParaSite" id="L893_g28308.t1">
    <property type="protein sequence ID" value="L893_g28308.t1"/>
    <property type="gene ID" value="L893_g28308"/>
</dbReference>
<proteinExistence type="predicted"/>
<protein>
    <submittedName>
        <fullName evidence="2">Secreted protein</fullName>
    </submittedName>
</protein>
<accession>A0A1I7ZPR3</accession>
<dbReference type="AlphaFoldDB" id="A0A1I7ZPR3"/>
<name>A0A1I7ZPR3_9BILA</name>
<dbReference type="Proteomes" id="UP000095287">
    <property type="component" value="Unplaced"/>
</dbReference>
<reference evidence="2" key="1">
    <citation type="submission" date="2016-11" db="UniProtKB">
        <authorList>
            <consortium name="WormBaseParasite"/>
        </authorList>
    </citation>
    <scope>IDENTIFICATION</scope>
</reference>
<organism evidence="1 2">
    <name type="scientific">Steinernema glaseri</name>
    <dbReference type="NCBI Taxonomy" id="37863"/>
    <lineage>
        <taxon>Eukaryota</taxon>
        <taxon>Metazoa</taxon>
        <taxon>Ecdysozoa</taxon>
        <taxon>Nematoda</taxon>
        <taxon>Chromadorea</taxon>
        <taxon>Rhabditida</taxon>
        <taxon>Tylenchina</taxon>
        <taxon>Panagrolaimomorpha</taxon>
        <taxon>Strongyloidoidea</taxon>
        <taxon>Steinernematidae</taxon>
        <taxon>Steinernema</taxon>
    </lineage>
</organism>
<evidence type="ECO:0000313" key="1">
    <source>
        <dbReference type="Proteomes" id="UP000095287"/>
    </source>
</evidence>
<sequence length="72" mass="8011">MKGSALLVFCNVTALTPRKPSDIYVVTHVINVGHAKVNIDALLMDSIQNILEDESILGQINGFNRFKWIQSL</sequence>
<keyword evidence="1" id="KW-1185">Reference proteome</keyword>